<keyword evidence="2" id="KW-1185">Reference proteome</keyword>
<gene>
    <name evidence="1" type="ORF">WICPIJ_001265</name>
</gene>
<sequence>MDLTRPSGAISWSVISQVYSRNWPVLGFEVVDQFVMLYSTLVSRRHEAVDLIIESALGSLELCFVSTTSILCFLVLSKNKRNRSGRITSKEKPAMLFFDFGLVNQSLKVFFGGSMSISISKSEALCSWSEPRAIPPLLLIFVKSVKSDGFNGVFRFVESSALFIESGSF</sequence>
<comment type="caution">
    <text evidence="1">The sequence shown here is derived from an EMBL/GenBank/DDBJ whole genome shotgun (WGS) entry which is preliminary data.</text>
</comment>
<dbReference type="AlphaFoldDB" id="A0A9P8QDN9"/>
<name>A0A9P8QDN9_WICPI</name>
<dbReference type="EMBL" id="JAEUBG010000633">
    <property type="protein sequence ID" value="KAH3687750.1"/>
    <property type="molecule type" value="Genomic_DNA"/>
</dbReference>
<reference evidence="1" key="1">
    <citation type="journal article" date="2021" name="Open Biol.">
        <title>Shared evolutionary footprints suggest mitochondrial oxidative damage underlies multiple complex I losses in fungi.</title>
        <authorList>
            <person name="Schikora-Tamarit M.A."/>
            <person name="Marcet-Houben M."/>
            <person name="Nosek J."/>
            <person name="Gabaldon T."/>
        </authorList>
    </citation>
    <scope>NUCLEOTIDE SEQUENCE</scope>
    <source>
        <strain evidence="1">CBS2887</strain>
    </source>
</reference>
<protein>
    <submittedName>
        <fullName evidence="1">Uncharacterized protein</fullName>
    </submittedName>
</protein>
<accession>A0A9P8QDN9</accession>
<organism evidence="1 2">
    <name type="scientific">Wickerhamomyces pijperi</name>
    <name type="common">Yeast</name>
    <name type="synonym">Pichia pijperi</name>
    <dbReference type="NCBI Taxonomy" id="599730"/>
    <lineage>
        <taxon>Eukaryota</taxon>
        <taxon>Fungi</taxon>
        <taxon>Dikarya</taxon>
        <taxon>Ascomycota</taxon>
        <taxon>Saccharomycotina</taxon>
        <taxon>Saccharomycetes</taxon>
        <taxon>Phaffomycetales</taxon>
        <taxon>Wickerhamomycetaceae</taxon>
        <taxon>Wickerhamomyces</taxon>
    </lineage>
</organism>
<reference evidence="1" key="2">
    <citation type="submission" date="2021-01" db="EMBL/GenBank/DDBJ databases">
        <authorList>
            <person name="Schikora-Tamarit M.A."/>
        </authorList>
    </citation>
    <scope>NUCLEOTIDE SEQUENCE</scope>
    <source>
        <strain evidence="1">CBS2887</strain>
    </source>
</reference>
<evidence type="ECO:0000313" key="2">
    <source>
        <dbReference type="Proteomes" id="UP000774326"/>
    </source>
</evidence>
<evidence type="ECO:0000313" key="1">
    <source>
        <dbReference type="EMBL" id="KAH3687750.1"/>
    </source>
</evidence>
<dbReference type="Proteomes" id="UP000774326">
    <property type="component" value="Unassembled WGS sequence"/>
</dbReference>
<proteinExistence type="predicted"/>